<dbReference type="EMBL" id="FNBP01000024">
    <property type="protein sequence ID" value="SDH10438.1"/>
    <property type="molecule type" value="Genomic_DNA"/>
</dbReference>
<evidence type="ECO:0000313" key="3">
    <source>
        <dbReference type="Proteomes" id="UP000199399"/>
    </source>
</evidence>
<dbReference type="OrthoDB" id="7574713at2"/>
<proteinExistence type="predicted"/>
<dbReference type="AlphaFoldDB" id="A0A1G7ZP28"/>
<dbReference type="Proteomes" id="UP000199399">
    <property type="component" value="Unassembled WGS sequence"/>
</dbReference>
<evidence type="ECO:0000313" key="2">
    <source>
        <dbReference type="EMBL" id="SDH10438.1"/>
    </source>
</evidence>
<name>A0A1G7ZP28_9RHOB</name>
<reference evidence="3" key="1">
    <citation type="submission" date="2016-10" db="EMBL/GenBank/DDBJ databases">
        <authorList>
            <person name="Varghese N."/>
            <person name="Submissions S."/>
        </authorList>
    </citation>
    <scope>NUCLEOTIDE SEQUENCE [LARGE SCALE GENOMIC DNA]</scope>
    <source>
        <strain evidence="3">DSM 16477</strain>
    </source>
</reference>
<protein>
    <submittedName>
        <fullName evidence="2">Uncharacterized protein</fullName>
    </submittedName>
</protein>
<feature type="region of interest" description="Disordered" evidence="1">
    <location>
        <begin position="70"/>
        <end position="90"/>
    </location>
</feature>
<organism evidence="2 3">
    <name type="scientific">Sulfitobacter delicatus</name>
    <dbReference type="NCBI Taxonomy" id="218672"/>
    <lineage>
        <taxon>Bacteria</taxon>
        <taxon>Pseudomonadati</taxon>
        <taxon>Pseudomonadota</taxon>
        <taxon>Alphaproteobacteria</taxon>
        <taxon>Rhodobacterales</taxon>
        <taxon>Roseobacteraceae</taxon>
        <taxon>Sulfitobacter</taxon>
    </lineage>
</organism>
<accession>A0A1G7ZP28</accession>
<sequence length="90" mass="10476">MLAPEREPSFFEPHQPGDALTYREEFPDFDFDVPSVVTGAWDFEDTSWRQDVCPSFVCDVFRLWIDFTDPQKRERPSGPAVRSSSWSART</sequence>
<keyword evidence="3" id="KW-1185">Reference proteome</keyword>
<evidence type="ECO:0000256" key="1">
    <source>
        <dbReference type="SAM" id="MobiDB-lite"/>
    </source>
</evidence>
<gene>
    <name evidence="2" type="ORF">SAMN04489759_1243</name>
</gene>